<keyword evidence="6" id="KW-1185">Reference proteome</keyword>
<evidence type="ECO:0000256" key="1">
    <source>
        <dbReference type="PROSITE-ProRule" id="PRU00024"/>
    </source>
</evidence>
<dbReference type="AlphaFoldDB" id="A0A7I8V4E5"/>
<dbReference type="Pfam" id="PF00643">
    <property type="entry name" value="zf-B_box"/>
    <property type="match status" value="1"/>
</dbReference>
<dbReference type="SUPFAM" id="SSF57845">
    <property type="entry name" value="B-box zinc-binding domain"/>
    <property type="match status" value="1"/>
</dbReference>
<dbReference type="PANTHER" id="PTHR24103">
    <property type="entry name" value="E3 UBIQUITIN-PROTEIN LIGASE TRIM"/>
    <property type="match status" value="1"/>
</dbReference>
<sequence length="361" mass="41666">MDLPEDLSCPQCKNLLSHPMQLRYQPSPKSSLIVSIKLTLLNDNDPLLRERVKTADITCPKCLDQSTINYKPNSQEKFYDQPTLTRNNELESVIKTFEDAQRKFSLSYKELNDDFCKFHQMERMKLVLYCTVCKEDICHRCAIDGHHSHTVISLYLKNVYETNFCQIQPVKNNIKTFKESLTEKMIRAESIKKREHIEFTNYLTNVELEFQSLIKCLKAKHLEILSRLKNERQVKFLQNSNAVSCFRSKIDELAKVEEDLEKLENGATHVNLKSTLELGEKALLDWNSPDISDSKVSKHLVEALQTIGDMIENLTFGDEDINHNTPLENPSPVQARSGRKRRSCSRALEMNSNVCSSSFDK</sequence>
<keyword evidence="1" id="KW-0479">Metal-binding</keyword>
<dbReference type="Proteomes" id="UP000549394">
    <property type="component" value="Unassembled WGS sequence"/>
</dbReference>
<keyword evidence="1" id="KW-0862">Zinc</keyword>
<feature type="coiled-coil region" evidence="2">
    <location>
        <begin position="246"/>
        <end position="273"/>
    </location>
</feature>
<keyword evidence="2" id="KW-0175">Coiled coil</keyword>
<evidence type="ECO:0000313" key="6">
    <source>
        <dbReference type="Proteomes" id="UP000549394"/>
    </source>
</evidence>
<reference evidence="5 6" key="1">
    <citation type="submission" date="2020-08" db="EMBL/GenBank/DDBJ databases">
        <authorList>
            <person name="Hejnol A."/>
        </authorList>
    </citation>
    <scope>NUCLEOTIDE SEQUENCE [LARGE SCALE GENOMIC DNA]</scope>
</reference>
<evidence type="ECO:0000256" key="3">
    <source>
        <dbReference type="SAM" id="MobiDB-lite"/>
    </source>
</evidence>
<evidence type="ECO:0000256" key="2">
    <source>
        <dbReference type="SAM" id="Coils"/>
    </source>
</evidence>
<proteinExistence type="predicted"/>
<accession>A0A7I8V4E5</accession>
<dbReference type="PROSITE" id="PS50119">
    <property type="entry name" value="ZF_BBOX"/>
    <property type="match status" value="1"/>
</dbReference>
<dbReference type="EMBL" id="CAJFCJ010000001">
    <property type="protein sequence ID" value="CAD5110965.1"/>
    <property type="molecule type" value="Genomic_DNA"/>
</dbReference>
<dbReference type="InterPro" id="IPR000315">
    <property type="entry name" value="Znf_B-box"/>
</dbReference>
<protein>
    <submittedName>
        <fullName evidence="5">DgyrCDS319</fullName>
    </submittedName>
</protein>
<feature type="domain" description="B box-type" evidence="4">
    <location>
        <begin position="111"/>
        <end position="154"/>
    </location>
</feature>
<organism evidence="5 6">
    <name type="scientific">Dimorphilus gyrociliatus</name>
    <dbReference type="NCBI Taxonomy" id="2664684"/>
    <lineage>
        <taxon>Eukaryota</taxon>
        <taxon>Metazoa</taxon>
        <taxon>Spiralia</taxon>
        <taxon>Lophotrochozoa</taxon>
        <taxon>Annelida</taxon>
        <taxon>Polychaeta</taxon>
        <taxon>Polychaeta incertae sedis</taxon>
        <taxon>Dinophilidae</taxon>
        <taxon>Dimorphilus</taxon>
    </lineage>
</organism>
<gene>
    <name evidence="5" type="ORF">DGYR_LOCUS318</name>
</gene>
<evidence type="ECO:0000259" key="4">
    <source>
        <dbReference type="PROSITE" id="PS50119"/>
    </source>
</evidence>
<dbReference type="InterPro" id="IPR050143">
    <property type="entry name" value="TRIM/RBCC"/>
</dbReference>
<dbReference type="Gene3D" id="3.30.160.60">
    <property type="entry name" value="Classic Zinc Finger"/>
    <property type="match status" value="1"/>
</dbReference>
<name>A0A7I8V4E5_9ANNE</name>
<feature type="compositionally biased region" description="Polar residues" evidence="3">
    <location>
        <begin position="323"/>
        <end position="334"/>
    </location>
</feature>
<evidence type="ECO:0000313" key="5">
    <source>
        <dbReference type="EMBL" id="CAD5110965.1"/>
    </source>
</evidence>
<feature type="region of interest" description="Disordered" evidence="3">
    <location>
        <begin position="321"/>
        <end position="340"/>
    </location>
</feature>
<dbReference type="GO" id="GO:0008270">
    <property type="term" value="F:zinc ion binding"/>
    <property type="evidence" value="ECO:0007669"/>
    <property type="project" value="UniProtKB-KW"/>
</dbReference>
<comment type="caution">
    <text evidence="5">The sequence shown here is derived from an EMBL/GenBank/DDBJ whole genome shotgun (WGS) entry which is preliminary data.</text>
</comment>
<keyword evidence="1" id="KW-0863">Zinc-finger</keyword>